<evidence type="ECO:0000313" key="14">
    <source>
        <dbReference type="EMBL" id="TPG30986.1"/>
    </source>
</evidence>
<evidence type="ECO:0000256" key="4">
    <source>
        <dbReference type="ARBA" id="ARBA00022862"/>
    </source>
</evidence>
<dbReference type="GO" id="GO:0005737">
    <property type="term" value="C:cytoplasm"/>
    <property type="evidence" value="ECO:0007669"/>
    <property type="project" value="TreeGrafter"/>
</dbReference>
<dbReference type="EC" id="1.11.1.24" evidence="2"/>
<dbReference type="PROSITE" id="PS51352">
    <property type="entry name" value="THIOREDOXIN_2"/>
    <property type="match status" value="1"/>
</dbReference>
<organism evidence="14 15">
    <name type="scientific">Variovorax guangxiensis</name>
    <dbReference type="NCBI Taxonomy" id="1775474"/>
    <lineage>
        <taxon>Bacteria</taxon>
        <taxon>Pseudomonadati</taxon>
        <taxon>Pseudomonadota</taxon>
        <taxon>Betaproteobacteria</taxon>
        <taxon>Burkholderiales</taxon>
        <taxon>Comamonadaceae</taxon>
        <taxon>Variovorax</taxon>
    </lineage>
</organism>
<keyword evidence="3" id="KW-0575">Peroxidase</keyword>
<dbReference type="PANTHER" id="PTHR42801">
    <property type="entry name" value="THIOREDOXIN-DEPENDENT PEROXIDE REDUCTASE"/>
    <property type="match status" value="1"/>
</dbReference>
<comment type="caution">
    <text evidence="14">The sequence shown here is derived from an EMBL/GenBank/DDBJ whole genome shotgun (WGS) entry which is preliminary data.</text>
</comment>
<dbReference type="CDD" id="cd03017">
    <property type="entry name" value="PRX_BCP"/>
    <property type="match status" value="1"/>
</dbReference>
<proteinExistence type="inferred from homology"/>
<evidence type="ECO:0000256" key="2">
    <source>
        <dbReference type="ARBA" id="ARBA00013017"/>
    </source>
</evidence>
<evidence type="ECO:0000256" key="8">
    <source>
        <dbReference type="ARBA" id="ARBA00032824"/>
    </source>
</evidence>
<protein>
    <recommendedName>
        <fullName evidence="2">thioredoxin-dependent peroxiredoxin</fullName>
        <ecNumber evidence="2">1.11.1.24</ecNumber>
    </recommendedName>
    <alternativeName>
        <fullName evidence="8">Thioredoxin peroxidase</fullName>
    </alternativeName>
    <alternativeName>
        <fullName evidence="10">Thioredoxin-dependent peroxiredoxin Bcp</fullName>
    </alternativeName>
</protein>
<evidence type="ECO:0000256" key="12">
    <source>
        <dbReference type="SAM" id="SignalP"/>
    </source>
</evidence>
<keyword evidence="6" id="KW-1015">Disulfide bond</keyword>
<evidence type="ECO:0000256" key="9">
    <source>
        <dbReference type="ARBA" id="ARBA00038489"/>
    </source>
</evidence>
<gene>
    <name evidence="14" type="ORF">EAH82_01405</name>
</gene>
<dbReference type="InterPro" id="IPR050924">
    <property type="entry name" value="Peroxiredoxin_BCP/PrxQ"/>
</dbReference>
<dbReference type="InterPro" id="IPR000866">
    <property type="entry name" value="AhpC/TSA"/>
</dbReference>
<dbReference type="PANTHER" id="PTHR42801:SF4">
    <property type="entry name" value="AHPC_TSA FAMILY PROTEIN"/>
    <property type="match status" value="1"/>
</dbReference>
<dbReference type="Proteomes" id="UP000319212">
    <property type="component" value="Unassembled WGS sequence"/>
</dbReference>
<evidence type="ECO:0000313" key="15">
    <source>
        <dbReference type="Proteomes" id="UP000319212"/>
    </source>
</evidence>
<feature type="chain" id="PRO_5021405454" description="thioredoxin-dependent peroxiredoxin" evidence="12">
    <location>
        <begin position="24"/>
        <end position="183"/>
    </location>
</feature>
<keyword evidence="12" id="KW-0732">Signal</keyword>
<keyword evidence="4" id="KW-0049">Antioxidant</keyword>
<dbReference type="GO" id="GO:0034599">
    <property type="term" value="P:cellular response to oxidative stress"/>
    <property type="evidence" value="ECO:0007669"/>
    <property type="project" value="TreeGrafter"/>
</dbReference>
<dbReference type="Gene3D" id="3.40.30.10">
    <property type="entry name" value="Glutaredoxin"/>
    <property type="match status" value="1"/>
</dbReference>
<evidence type="ECO:0000256" key="5">
    <source>
        <dbReference type="ARBA" id="ARBA00023002"/>
    </source>
</evidence>
<evidence type="ECO:0000256" key="6">
    <source>
        <dbReference type="ARBA" id="ARBA00023157"/>
    </source>
</evidence>
<reference evidence="14 15" key="1">
    <citation type="journal article" date="2019" name="Environ. Microbiol.">
        <title>Species interactions and distinct microbial communities in high Arctic permafrost affected cryosols are associated with the CH4 and CO2 gas fluxes.</title>
        <authorList>
            <person name="Altshuler I."/>
            <person name="Hamel J."/>
            <person name="Turney S."/>
            <person name="Magnuson E."/>
            <person name="Levesque R."/>
            <person name="Greer C."/>
            <person name="Whyte L.G."/>
        </authorList>
    </citation>
    <scope>NUCLEOTIDE SEQUENCE [LARGE SCALE GENOMIC DNA]</scope>
    <source>
        <strain evidence="14 15">S06.C</strain>
    </source>
</reference>
<dbReference type="Pfam" id="PF00578">
    <property type="entry name" value="AhpC-TSA"/>
    <property type="match status" value="1"/>
</dbReference>
<feature type="domain" description="Thioredoxin" evidence="13">
    <location>
        <begin position="25"/>
        <end position="178"/>
    </location>
</feature>
<dbReference type="AlphaFoldDB" id="A0A502E363"/>
<keyword evidence="7" id="KW-0676">Redox-active center</keyword>
<evidence type="ECO:0000256" key="1">
    <source>
        <dbReference type="ARBA" id="ARBA00003330"/>
    </source>
</evidence>
<comment type="function">
    <text evidence="1">Thiol-specific peroxidase that catalyzes the reduction of hydrogen peroxide and organic hydroperoxides to water and alcohols, respectively. Plays a role in cell protection against oxidative stress by detoxifying peroxides and as sensor of hydrogen peroxide-mediated signaling events.</text>
</comment>
<name>A0A502E363_9BURK</name>
<evidence type="ECO:0000256" key="3">
    <source>
        <dbReference type="ARBA" id="ARBA00022559"/>
    </source>
</evidence>
<evidence type="ECO:0000256" key="10">
    <source>
        <dbReference type="ARBA" id="ARBA00042639"/>
    </source>
</evidence>
<evidence type="ECO:0000256" key="7">
    <source>
        <dbReference type="ARBA" id="ARBA00023284"/>
    </source>
</evidence>
<dbReference type="InterPro" id="IPR036249">
    <property type="entry name" value="Thioredoxin-like_sf"/>
</dbReference>
<dbReference type="InterPro" id="IPR013766">
    <property type="entry name" value="Thioredoxin_domain"/>
</dbReference>
<dbReference type="SUPFAM" id="SSF52833">
    <property type="entry name" value="Thioredoxin-like"/>
    <property type="match status" value="1"/>
</dbReference>
<dbReference type="OrthoDB" id="5572803at2"/>
<dbReference type="GO" id="GO:0045454">
    <property type="term" value="P:cell redox homeostasis"/>
    <property type="evidence" value="ECO:0007669"/>
    <property type="project" value="TreeGrafter"/>
</dbReference>
<comment type="catalytic activity">
    <reaction evidence="11">
        <text>a hydroperoxide + [thioredoxin]-dithiol = an alcohol + [thioredoxin]-disulfide + H2O</text>
        <dbReference type="Rhea" id="RHEA:62620"/>
        <dbReference type="Rhea" id="RHEA-COMP:10698"/>
        <dbReference type="Rhea" id="RHEA-COMP:10700"/>
        <dbReference type="ChEBI" id="CHEBI:15377"/>
        <dbReference type="ChEBI" id="CHEBI:29950"/>
        <dbReference type="ChEBI" id="CHEBI:30879"/>
        <dbReference type="ChEBI" id="CHEBI:35924"/>
        <dbReference type="ChEBI" id="CHEBI:50058"/>
        <dbReference type="EC" id="1.11.1.24"/>
    </reaction>
</comment>
<comment type="similarity">
    <text evidence="9">Belongs to the peroxiredoxin family. BCP/PrxQ subfamily.</text>
</comment>
<dbReference type="EMBL" id="RCZI01000001">
    <property type="protein sequence ID" value="TPG30986.1"/>
    <property type="molecule type" value="Genomic_DNA"/>
</dbReference>
<sequence>MARGLRVVAPMMLAFGIALPAAAALDIGAPAPKFSAPAALDGKPFTYSLGDALQKGPVVLYFFPAAFSTGCSMEAHAFAEAIEDFKAAGATVIGVSTDDPETLGKFSSQSCQGKFPVASDETRAISKSFDALMQTRPDYANRISYVISPNGAIAFYYQSLNPAKHVEKMLAAVKELSPADGKK</sequence>
<evidence type="ECO:0000259" key="13">
    <source>
        <dbReference type="PROSITE" id="PS51352"/>
    </source>
</evidence>
<accession>A0A502E363</accession>
<evidence type="ECO:0000256" key="11">
    <source>
        <dbReference type="ARBA" id="ARBA00049091"/>
    </source>
</evidence>
<dbReference type="GO" id="GO:0008379">
    <property type="term" value="F:thioredoxin peroxidase activity"/>
    <property type="evidence" value="ECO:0007669"/>
    <property type="project" value="TreeGrafter"/>
</dbReference>
<keyword evidence="5" id="KW-0560">Oxidoreductase</keyword>
<feature type="signal peptide" evidence="12">
    <location>
        <begin position="1"/>
        <end position="23"/>
    </location>
</feature>